<keyword evidence="2" id="KW-1185">Reference proteome</keyword>
<dbReference type="EMBL" id="BMIJ01000005">
    <property type="protein sequence ID" value="GGB99408.1"/>
    <property type="molecule type" value="Genomic_DNA"/>
</dbReference>
<name>A0ABQ1KGF6_9GAMM</name>
<organism evidence="1 2">
    <name type="scientific">Marinobacterium zhoushanense</name>
    <dbReference type="NCBI Taxonomy" id="1679163"/>
    <lineage>
        <taxon>Bacteria</taxon>
        <taxon>Pseudomonadati</taxon>
        <taxon>Pseudomonadota</taxon>
        <taxon>Gammaproteobacteria</taxon>
        <taxon>Oceanospirillales</taxon>
        <taxon>Oceanospirillaceae</taxon>
        <taxon>Marinobacterium</taxon>
    </lineage>
</organism>
<gene>
    <name evidence="1" type="ORF">GCM10011352_27000</name>
</gene>
<dbReference type="Proteomes" id="UP000629025">
    <property type="component" value="Unassembled WGS sequence"/>
</dbReference>
<reference evidence="2" key="1">
    <citation type="journal article" date="2019" name="Int. J. Syst. Evol. Microbiol.">
        <title>The Global Catalogue of Microorganisms (GCM) 10K type strain sequencing project: providing services to taxonomists for standard genome sequencing and annotation.</title>
        <authorList>
            <consortium name="The Broad Institute Genomics Platform"/>
            <consortium name="The Broad Institute Genome Sequencing Center for Infectious Disease"/>
            <person name="Wu L."/>
            <person name="Ma J."/>
        </authorList>
    </citation>
    <scope>NUCLEOTIDE SEQUENCE [LARGE SCALE GENOMIC DNA]</scope>
    <source>
        <strain evidence="2">CGMCC 1.15341</strain>
    </source>
</reference>
<evidence type="ECO:0000313" key="2">
    <source>
        <dbReference type="Proteomes" id="UP000629025"/>
    </source>
</evidence>
<sequence length="126" mass="15320">MYLVKDLIDCRIVFYWLDETGCEVSPELCTFQDAEEWWKALMFERYRGYERRKSIIDRRTDFEKRQRMDNSHRFASINPYGRRVTDQPIKVDIDLAAEKLLELTAEKRLLYYMTTYASTLRVNRRS</sequence>
<proteinExistence type="predicted"/>
<accession>A0ABQ1KGF6</accession>
<dbReference type="RefSeq" id="WP_188749184.1">
    <property type="nucleotide sequence ID" value="NZ_BMIJ01000005.1"/>
</dbReference>
<comment type="caution">
    <text evidence="1">The sequence shown here is derived from an EMBL/GenBank/DDBJ whole genome shotgun (WGS) entry which is preliminary data.</text>
</comment>
<evidence type="ECO:0000313" key="1">
    <source>
        <dbReference type="EMBL" id="GGB99408.1"/>
    </source>
</evidence>
<protein>
    <submittedName>
        <fullName evidence="1">Uncharacterized protein</fullName>
    </submittedName>
</protein>